<keyword evidence="16" id="KW-1185">Reference proteome</keyword>
<evidence type="ECO:0000256" key="7">
    <source>
        <dbReference type="ARBA" id="ARBA00022958"/>
    </source>
</evidence>
<evidence type="ECO:0000256" key="1">
    <source>
        <dbReference type="ARBA" id="ARBA00004141"/>
    </source>
</evidence>
<dbReference type="SUPFAM" id="SSF81324">
    <property type="entry name" value="Voltage-gated potassium channels"/>
    <property type="match status" value="2"/>
</dbReference>
<dbReference type="InterPro" id="IPR003092">
    <property type="entry name" value="2pore_dom_K_chnl_TASK"/>
</dbReference>
<feature type="transmembrane region" description="Helical" evidence="14">
    <location>
        <begin position="229"/>
        <end position="250"/>
    </location>
</feature>
<keyword evidence="10 14" id="KW-0472">Membrane</keyword>
<feature type="transmembrane region" description="Helical" evidence="14">
    <location>
        <begin position="158"/>
        <end position="185"/>
    </location>
</feature>
<dbReference type="RefSeq" id="XP_012682052.1">
    <property type="nucleotide sequence ID" value="XM_012826598.2"/>
</dbReference>
<keyword evidence="7" id="KW-0630">Potassium</keyword>
<proteinExistence type="inferred from homology"/>
<keyword evidence="11 12" id="KW-0407">Ion channel</keyword>
<evidence type="ECO:0000256" key="14">
    <source>
        <dbReference type="SAM" id="Phobius"/>
    </source>
</evidence>
<keyword evidence="6" id="KW-0631">Potassium channel</keyword>
<dbReference type="PRINTS" id="PR01095">
    <property type="entry name" value="TASKCHANNEL"/>
</dbReference>
<protein>
    <submittedName>
        <fullName evidence="17">Potassium channel subfamily K member 5b</fullName>
    </submittedName>
</protein>
<keyword evidence="4" id="KW-0633">Potassium transport</keyword>
<dbReference type="Gene3D" id="1.10.287.70">
    <property type="match status" value="1"/>
</dbReference>
<evidence type="ECO:0000256" key="13">
    <source>
        <dbReference type="SAM" id="MobiDB-lite"/>
    </source>
</evidence>
<feature type="region of interest" description="Disordered" evidence="13">
    <location>
        <begin position="436"/>
        <end position="498"/>
    </location>
</feature>
<dbReference type="AlphaFoldDB" id="A0A6P3VV86"/>
<feature type="domain" description="Potassium channel" evidence="15">
    <location>
        <begin position="77"/>
        <end position="137"/>
    </location>
</feature>
<evidence type="ECO:0000313" key="16">
    <source>
        <dbReference type="Proteomes" id="UP000515152"/>
    </source>
</evidence>
<dbReference type="GO" id="GO:0030322">
    <property type="term" value="P:stabilization of membrane potential"/>
    <property type="evidence" value="ECO:0007669"/>
    <property type="project" value="TreeGrafter"/>
</dbReference>
<evidence type="ECO:0000256" key="12">
    <source>
        <dbReference type="RuleBase" id="RU003857"/>
    </source>
</evidence>
<dbReference type="CTD" id="393606"/>
<dbReference type="Proteomes" id="UP000515152">
    <property type="component" value="Chromosome 15"/>
</dbReference>
<dbReference type="PANTHER" id="PTHR11003:SF295">
    <property type="entry name" value="POTASSIUM CHANNEL SUBFAMILY K MEMBER 5"/>
    <property type="match status" value="1"/>
</dbReference>
<evidence type="ECO:0000256" key="9">
    <source>
        <dbReference type="ARBA" id="ARBA00023065"/>
    </source>
</evidence>
<feature type="transmembrane region" description="Helical" evidence="14">
    <location>
        <begin position="116"/>
        <end position="137"/>
    </location>
</feature>
<sequence>MAEKGPILTSGIIFYLSIGAAIFQILEEPNWKTAVSDYGIKKEKLLQKYPCLSKDNLEEIVKAVTEAAGQGVSVASKNSFNNWNWQNAVIFAATVITTIGYGNVAPKTVGGRVFCILYGLFGIPLCLTWISEVGTFFSGRTKRLSQVLLHRGLPPRKVQCTCIALFLLWGLLIHLVIPPFVFMVIEGWTYLEGFHFCFTTLTTVGFGDFVAGVDPDINYPTLYRFLVEVWIFMGLAWLSLFFSWNVYMVVEAHKVLKKRRYQRRHRLSLEELRHHEETQVSVCSRAAEPKPSAIDIFNYLTVKEEDYCAIIKKIGAEPKKEKKKKKVTIQEDVPRSKSCNDILNDMGIIMTLEQSPRLKRHLSFSGNVFTVVSESKESMGSTATDEESQNLLEDSGEDQSPEGSSPEQEGKVKLCSWDNIEPDPTVSQSQNGMVKLCSWDNTEPDPTVSQSQNGTVKLCSWDNTEPDPTVSQSQNGTVKQEDRGRNQEEVEDGAGSRFIVFKVSEEALLEEEEEGQG</sequence>
<dbReference type="Pfam" id="PF07885">
    <property type="entry name" value="Ion_trans_2"/>
    <property type="match status" value="2"/>
</dbReference>
<keyword evidence="8 14" id="KW-1133">Transmembrane helix</keyword>
<keyword evidence="3 12" id="KW-0813">Transport</keyword>
<name>A0A6P3VV86_CLUHA</name>
<evidence type="ECO:0000259" key="15">
    <source>
        <dbReference type="Pfam" id="PF07885"/>
    </source>
</evidence>
<keyword evidence="5 12" id="KW-0812">Transmembrane</keyword>
<evidence type="ECO:0000256" key="6">
    <source>
        <dbReference type="ARBA" id="ARBA00022826"/>
    </source>
</evidence>
<dbReference type="PANTHER" id="PTHR11003">
    <property type="entry name" value="POTASSIUM CHANNEL, SUBFAMILY K"/>
    <property type="match status" value="1"/>
</dbReference>
<evidence type="ECO:0000256" key="5">
    <source>
        <dbReference type="ARBA" id="ARBA00022692"/>
    </source>
</evidence>
<evidence type="ECO:0000256" key="3">
    <source>
        <dbReference type="ARBA" id="ARBA00022448"/>
    </source>
</evidence>
<dbReference type="GeneID" id="105899415"/>
<comment type="subcellular location">
    <subcellularLocation>
        <location evidence="1">Membrane</location>
        <topology evidence="1">Multi-pass membrane protein</topology>
    </subcellularLocation>
</comment>
<feature type="domain" description="Potassium channel" evidence="15">
    <location>
        <begin position="172"/>
        <end position="243"/>
    </location>
</feature>
<organism evidence="16 17">
    <name type="scientific">Clupea harengus</name>
    <name type="common">Atlantic herring</name>
    <dbReference type="NCBI Taxonomy" id="7950"/>
    <lineage>
        <taxon>Eukaryota</taxon>
        <taxon>Metazoa</taxon>
        <taxon>Chordata</taxon>
        <taxon>Craniata</taxon>
        <taxon>Vertebrata</taxon>
        <taxon>Euteleostomi</taxon>
        <taxon>Actinopterygii</taxon>
        <taxon>Neopterygii</taxon>
        <taxon>Teleostei</taxon>
        <taxon>Clupei</taxon>
        <taxon>Clupeiformes</taxon>
        <taxon>Clupeoidei</taxon>
        <taxon>Clupeidae</taxon>
        <taxon>Clupea</taxon>
    </lineage>
</organism>
<feature type="compositionally biased region" description="Polar residues" evidence="13">
    <location>
        <begin position="374"/>
        <end position="383"/>
    </location>
</feature>
<feature type="transmembrane region" description="Helical" evidence="14">
    <location>
        <begin position="6"/>
        <end position="26"/>
    </location>
</feature>
<evidence type="ECO:0000256" key="11">
    <source>
        <dbReference type="ARBA" id="ARBA00023303"/>
    </source>
</evidence>
<dbReference type="GO" id="GO:0015271">
    <property type="term" value="F:outward rectifier potassium channel activity"/>
    <property type="evidence" value="ECO:0007669"/>
    <property type="project" value="TreeGrafter"/>
</dbReference>
<gene>
    <name evidence="17" type="primary">kcnk5b</name>
</gene>
<evidence type="ECO:0000313" key="17">
    <source>
        <dbReference type="RefSeq" id="XP_012682052.1"/>
    </source>
</evidence>
<evidence type="ECO:0000256" key="4">
    <source>
        <dbReference type="ARBA" id="ARBA00022538"/>
    </source>
</evidence>
<dbReference type="OrthoDB" id="297496at2759"/>
<comment type="similarity">
    <text evidence="2 12">Belongs to the two pore domain potassium channel (TC 1.A.1.8) family.</text>
</comment>
<evidence type="ECO:0000256" key="2">
    <source>
        <dbReference type="ARBA" id="ARBA00006666"/>
    </source>
</evidence>
<feature type="region of interest" description="Disordered" evidence="13">
    <location>
        <begin position="374"/>
        <end position="411"/>
    </location>
</feature>
<feature type="compositionally biased region" description="Acidic residues" evidence="13">
    <location>
        <begin position="384"/>
        <end position="400"/>
    </location>
</feature>
<feature type="compositionally biased region" description="Basic and acidic residues" evidence="13">
    <location>
        <begin position="479"/>
        <end position="488"/>
    </location>
</feature>
<dbReference type="FunFam" id="1.10.287.70:FF:000077">
    <property type="entry name" value="Potassium channel subfamily K member 5"/>
    <property type="match status" value="1"/>
</dbReference>
<dbReference type="InterPro" id="IPR013099">
    <property type="entry name" value="K_chnl_dom"/>
</dbReference>
<dbReference type="GO" id="GO:0005886">
    <property type="term" value="C:plasma membrane"/>
    <property type="evidence" value="ECO:0007669"/>
    <property type="project" value="TreeGrafter"/>
</dbReference>
<dbReference type="InterPro" id="IPR003280">
    <property type="entry name" value="2pore_dom_K_chnl"/>
</dbReference>
<evidence type="ECO:0000256" key="10">
    <source>
        <dbReference type="ARBA" id="ARBA00023136"/>
    </source>
</evidence>
<dbReference type="KEGG" id="char:105899415"/>
<feature type="compositionally biased region" description="Polar residues" evidence="13">
    <location>
        <begin position="469"/>
        <end position="478"/>
    </location>
</feature>
<reference evidence="17" key="1">
    <citation type="submission" date="2025-08" db="UniProtKB">
        <authorList>
            <consortium name="RefSeq"/>
        </authorList>
    </citation>
    <scope>IDENTIFICATION</scope>
</reference>
<accession>A0A6P3VV86</accession>
<evidence type="ECO:0000256" key="8">
    <source>
        <dbReference type="ARBA" id="ARBA00022989"/>
    </source>
</evidence>
<dbReference type="GO" id="GO:0022841">
    <property type="term" value="F:potassium ion leak channel activity"/>
    <property type="evidence" value="ECO:0007669"/>
    <property type="project" value="TreeGrafter"/>
</dbReference>
<dbReference type="PRINTS" id="PR01333">
    <property type="entry name" value="2POREKCHANEL"/>
</dbReference>
<keyword evidence="9 12" id="KW-0406">Ion transport</keyword>
<feature type="transmembrane region" description="Helical" evidence="14">
    <location>
        <begin position="85"/>
        <end position="104"/>
    </location>
</feature>